<dbReference type="InterPro" id="IPR029046">
    <property type="entry name" value="LolA/LolB/LppX"/>
</dbReference>
<dbReference type="InterPro" id="IPR052944">
    <property type="entry name" value="Sporulation_related"/>
</dbReference>
<evidence type="ECO:0000313" key="2">
    <source>
        <dbReference type="Proteomes" id="UP000622860"/>
    </source>
</evidence>
<organism evidence="1 2">
    <name type="scientific">Virgibacillus oceani</name>
    <dbReference type="NCBI Taxonomy" id="1479511"/>
    <lineage>
        <taxon>Bacteria</taxon>
        <taxon>Bacillati</taxon>
        <taxon>Bacillota</taxon>
        <taxon>Bacilli</taxon>
        <taxon>Bacillales</taxon>
        <taxon>Bacillaceae</taxon>
        <taxon>Virgibacillus</taxon>
    </lineage>
</organism>
<dbReference type="AlphaFoldDB" id="A0A917HQR3"/>
<dbReference type="RefSeq" id="WP_308419018.1">
    <property type="nucleotide sequence ID" value="NZ_BMFR01000027.1"/>
</dbReference>
<evidence type="ECO:0000313" key="1">
    <source>
        <dbReference type="EMBL" id="GGG87633.1"/>
    </source>
</evidence>
<dbReference type="EMBL" id="BMFR01000027">
    <property type="protein sequence ID" value="GGG87633.1"/>
    <property type="molecule type" value="Genomic_DNA"/>
</dbReference>
<dbReference type="SUPFAM" id="SSF89392">
    <property type="entry name" value="Prokaryotic lipoproteins and lipoprotein localization factors"/>
    <property type="match status" value="1"/>
</dbReference>
<reference evidence="1" key="1">
    <citation type="journal article" date="2014" name="Int. J. Syst. Evol. Microbiol.">
        <title>Complete genome sequence of Corynebacterium casei LMG S-19264T (=DSM 44701T), isolated from a smear-ripened cheese.</title>
        <authorList>
            <consortium name="US DOE Joint Genome Institute (JGI-PGF)"/>
            <person name="Walter F."/>
            <person name="Albersmeier A."/>
            <person name="Kalinowski J."/>
            <person name="Ruckert C."/>
        </authorList>
    </citation>
    <scope>NUCLEOTIDE SEQUENCE</scope>
    <source>
        <strain evidence="1">CGMCC 1.12754</strain>
    </source>
</reference>
<protein>
    <submittedName>
        <fullName evidence="1">Sporulation protein YdcC</fullName>
    </submittedName>
</protein>
<dbReference type="Gene3D" id="2.50.20.10">
    <property type="entry name" value="Lipoprotein localisation LolA/LolB/LppX"/>
    <property type="match status" value="1"/>
</dbReference>
<sequence>MKKTFGIWIAIAFGLILLLAACGEKSQEDVVKKLEDKLENMNGYKAAAEMKMNTGPESLKYQLDIWHKKKDFYRVALKNNQDEKGNQIILKNEDGVFVLTPALNKSFKFQRDWPEKTSQPYLFQSLVQDIVKDNEATFKVTDAAYVFQTKTNYQSNNNLPYQEIHIDKKSYTPKLVKVLDKDKNALVEVKFNNFDTNPSFKGDDFALEKNMTSGATETSASANETVDPFTVVLPTETTGSELAEKKEVDLENGQRVVMTYEGEKNFTLIEEKKEVVPTLSSPQEVTGEIVNLGHTIGAISDNSI</sequence>
<proteinExistence type="predicted"/>
<accession>A0A917HQR3</accession>
<dbReference type="PANTHER" id="PTHR37507:SF2">
    <property type="entry name" value="SPORULATION PROTEIN YDCC"/>
    <property type="match status" value="1"/>
</dbReference>
<comment type="caution">
    <text evidence="1">The sequence shown here is derived from an EMBL/GenBank/DDBJ whole genome shotgun (WGS) entry which is preliminary data.</text>
</comment>
<keyword evidence="2" id="KW-1185">Reference proteome</keyword>
<name>A0A917HQR3_9BACI</name>
<gene>
    <name evidence="1" type="primary">ydcC</name>
    <name evidence="1" type="ORF">GCM10011398_36870</name>
</gene>
<dbReference type="Proteomes" id="UP000622860">
    <property type="component" value="Unassembled WGS sequence"/>
</dbReference>
<dbReference type="PANTHER" id="PTHR37507">
    <property type="entry name" value="SPORULATION PROTEIN YDCC"/>
    <property type="match status" value="1"/>
</dbReference>
<reference evidence="1" key="2">
    <citation type="submission" date="2020-09" db="EMBL/GenBank/DDBJ databases">
        <authorList>
            <person name="Sun Q."/>
            <person name="Zhou Y."/>
        </authorList>
    </citation>
    <scope>NUCLEOTIDE SEQUENCE</scope>
    <source>
        <strain evidence="1">CGMCC 1.12754</strain>
    </source>
</reference>
<dbReference type="PROSITE" id="PS51257">
    <property type="entry name" value="PROKAR_LIPOPROTEIN"/>
    <property type="match status" value="1"/>
</dbReference>